<evidence type="ECO:0000313" key="5">
    <source>
        <dbReference type="Proteomes" id="UP001499915"/>
    </source>
</evidence>
<protein>
    <recommendedName>
        <fullName evidence="6">Flagella synthesis protein FlgN</fullName>
    </recommendedName>
</protein>
<comment type="similarity">
    <text evidence="2">Belongs to the FlgN family.</text>
</comment>
<dbReference type="Proteomes" id="UP001499915">
    <property type="component" value="Unassembled WGS sequence"/>
</dbReference>
<dbReference type="InterPro" id="IPR007809">
    <property type="entry name" value="FlgN-like"/>
</dbReference>
<dbReference type="Gene3D" id="1.20.58.300">
    <property type="entry name" value="FlgN-like"/>
    <property type="match status" value="1"/>
</dbReference>
<gene>
    <name evidence="4" type="ORF">GCM10009104_13530</name>
</gene>
<keyword evidence="5" id="KW-1185">Reference proteome</keyword>
<dbReference type="EMBL" id="BAAAET010000002">
    <property type="protein sequence ID" value="GAA0688601.1"/>
    <property type="molecule type" value="Genomic_DNA"/>
</dbReference>
<dbReference type="SUPFAM" id="SSF140566">
    <property type="entry name" value="FlgN-like"/>
    <property type="match status" value="1"/>
</dbReference>
<comment type="function">
    <text evidence="1">Required for the efficient initiation of filament assembly.</text>
</comment>
<organism evidence="4 5">
    <name type="scientific">Marinobacterium maritimum</name>
    <dbReference type="NCBI Taxonomy" id="500162"/>
    <lineage>
        <taxon>Bacteria</taxon>
        <taxon>Pseudomonadati</taxon>
        <taxon>Pseudomonadota</taxon>
        <taxon>Gammaproteobacteria</taxon>
        <taxon>Oceanospirillales</taxon>
        <taxon>Oceanospirillaceae</taxon>
        <taxon>Marinobacterium</taxon>
    </lineage>
</organism>
<evidence type="ECO:0000256" key="3">
    <source>
        <dbReference type="ARBA" id="ARBA00022795"/>
    </source>
</evidence>
<sequence>MTANLPPDITNRFDTLIHQSIELLLNLQGLLDSELQALQKRDLERLQQSNRDKHECLLAIDHNIRERNALLDQLGISHDRVAVLDLIARLPAPDNTRLNDGWQQLEAALEKIRLLNQRNEQVLLRNKQNTDQLLAILQGHARGNSIYNQKGDKGRYEGQRSLGKA</sequence>
<dbReference type="InterPro" id="IPR036679">
    <property type="entry name" value="FlgN-like_sf"/>
</dbReference>
<dbReference type="RefSeq" id="WP_343804230.1">
    <property type="nucleotide sequence ID" value="NZ_BAAAET010000002.1"/>
</dbReference>
<evidence type="ECO:0000313" key="4">
    <source>
        <dbReference type="EMBL" id="GAA0688601.1"/>
    </source>
</evidence>
<accession>A0ABN1I4V2</accession>
<proteinExistence type="inferred from homology"/>
<keyword evidence="3" id="KW-1005">Bacterial flagellum biogenesis</keyword>
<name>A0ABN1I4V2_9GAMM</name>
<evidence type="ECO:0000256" key="2">
    <source>
        <dbReference type="ARBA" id="ARBA00007703"/>
    </source>
</evidence>
<reference evidence="4 5" key="1">
    <citation type="journal article" date="2019" name="Int. J. Syst. Evol. Microbiol.">
        <title>The Global Catalogue of Microorganisms (GCM) 10K type strain sequencing project: providing services to taxonomists for standard genome sequencing and annotation.</title>
        <authorList>
            <consortium name="The Broad Institute Genomics Platform"/>
            <consortium name="The Broad Institute Genome Sequencing Center for Infectious Disease"/>
            <person name="Wu L."/>
            <person name="Ma J."/>
        </authorList>
    </citation>
    <scope>NUCLEOTIDE SEQUENCE [LARGE SCALE GENOMIC DNA]</scope>
    <source>
        <strain evidence="4 5">JCM 15134</strain>
    </source>
</reference>
<comment type="caution">
    <text evidence="4">The sequence shown here is derived from an EMBL/GenBank/DDBJ whole genome shotgun (WGS) entry which is preliminary data.</text>
</comment>
<evidence type="ECO:0008006" key="6">
    <source>
        <dbReference type="Google" id="ProtNLM"/>
    </source>
</evidence>
<evidence type="ECO:0000256" key="1">
    <source>
        <dbReference type="ARBA" id="ARBA00002397"/>
    </source>
</evidence>
<dbReference type="Pfam" id="PF05130">
    <property type="entry name" value="FlgN"/>
    <property type="match status" value="1"/>
</dbReference>